<feature type="transmembrane region" description="Helical" evidence="1">
    <location>
        <begin position="6"/>
        <end position="28"/>
    </location>
</feature>
<name>A0A845DQ85_9BACI</name>
<feature type="transmembrane region" description="Helical" evidence="1">
    <location>
        <begin position="73"/>
        <end position="94"/>
    </location>
</feature>
<evidence type="ECO:0000313" key="2">
    <source>
        <dbReference type="EMBL" id="MYL18715.1"/>
    </source>
</evidence>
<comment type="caution">
    <text evidence="2">The sequence shown here is derived from an EMBL/GenBank/DDBJ whole genome shotgun (WGS) entry which is preliminary data.</text>
</comment>
<keyword evidence="1" id="KW-0812">Transmembrane</keyword>
<reference evidence="2 3" key="1">
    <citation type="submission" date="2019-11" db="EMBL/GenBank/DDBJ databases">
        <title>Genome sequences of 17 halophilic strains isolated from different environments.</title>
        <authorList>
            <person name="Furrow R.E."/>
        </authorList>
    </citation>
    <scope>NUCLEOTIDE SEQUENCE [LARGE SCALE GENOMIC DNA]</scope>
    <source>
        <strain evidence="2 3">22511_23_Filter</strain>
    </source>
</reference>
<evidence type="ECO:0000256" key="1">
    <source>
        <dbReference type="SAM" id="Phobius"/>
    </source>
</evidence>
<dbReference type="EMBL" id="WMET01000001">
    <property type="protein sequence ID" value="MYL18715.1"/>
    <property type="molecule type" value="Genomic_DNA"/>
</dbReference>
<feature type="transmembrane region" description="Helical" evidence="1">
    <location>
        <begin position="49"/>
        <end position="67"/>
    </location>
</feature>
<evidence type="ECO:0000313" key="3">
    <source>
        <dbReference type="Proteomes" id="UP000460949"/>
    </source>
</evidence>
<organism evidence="2 3">
    <name type="scientific">Halobacillus litoralis</name>
    <dbReference type="NCBI Taxonomy" id="45668"/>
    <lineage>
        <taxon>Bacteria</taxon>
        <taxon>Bacillati</taxon>
        <taxon>Bacillota</taxon>
        <taxon>Bacilli</taxon>
        <taxon>Bacillales</taxon>
        <taxon>Bacillaceae</taxon>
        <taxon>Halobacillus</taxon>
    </lineage>
</organism>
<gene>
    <name evidence="2" type="ORF">GLW04_02370</name>
</gene>
<accession>A0A845DQ85</accession>
<sequence>MEIAAVTAAILFGLVAVFQVLLAFGFPLGEAAMGGSHRVLPANLRAASALNALLLIFMAGIVLQHAFQFSDLLRFLPTTILMWVIIIFMGINTLMNLISRSKKERLIMTPVSGLLFILCLWVV</sequence>
<dbReference type="RefSeq" id="WP_160835166.1">
    <property type="nucleotide sequence ID" value="NZ_WMET01000001.1"/>
</dbReference>
<keyword evidence="1" id="KW-1133">Transmembrane helix</keyword>
<dbReference type="AlphaFoldDB" id="A0A845DQ85"/>
<protein>
    <submittedName>
        <fullName evidence="2">Uncharacterized protein</fullName>
    </submittedName>
</protein>
<keyword evidence="1" id="KW-0472">Membrane</keyword>
<dbReference type="Proteomes" id="UP000460949">
    <property type="component" value="Unassembled WGS sequence"/>
</dbReference>
<proteinExistence type="predicted"/>